<reference evidence="2" key="1">
    <citation type="journal article" date="2022" name="bioRxiv">
        <title>Sequencing and chromosome-scale assembly of the giantPleurodeles waltlgenome.</title>
        <authorList>
            <person name="Brown T."/>
            <person name="Elewa A."/>
            <person name="Iarovenko S."/>
            <person name="Subramanian E."/>
            <person name="Araus A.J."/>
            <person name="Petzold A."/>
            <person name="Susuki M."/>
            <person name="Suzuki K.-i.T."/>
            <person name="Hayashi T."/>
            <person name="Toyoda A."/>
            <person name="Oliveira C."/>
            <person name="Osipova E."/>
            <person name="Leigh N.D."/>
            <person name="Simon A."/>
            <person name="Yun M.H."/>
        </authorList>
    </citation>
    <scope>NUCLEOTIDE SEQUENCE</scope>
    <source>
        <strain evidence="2">20211129_DDA</strain>
        <tissue evidence="2">Liver</tissue>
    </source>
</reference>
<dbReference type="Proteomes" id="UP001066276">
    <property type="component" value="Chromosome 8"/>
</dbReference>
<feature type="region of interest" description="Disordered" evidence="1">
    <location>
        <begin position="48"/>
        <end position="80"/>
    </location>
</feature>
<sequence>MSNTAEHVRSMAPVGCWSGPGAAPQRGSSACFTAFHTTPHRLRTRRIAAEGGHGGGPDSGTIAYLTGPRGPPEMQPVGHHEVSVSCKEISYRRLTQEVRGSGAPLE</sequence>
<evidence type="ECO:0000256" key="1">
    <source>
        <dbReference type="SAM" id="MobiDB-lite"/>
    </source>
</evidence>
<gene>
    <name evidence="2" type="ORF">NDU88_000723</name>
</gene>
<organism evidence="2 3">
    <name type="scientific">Pleurodeles waltl</name>
    <name type="common">Iberian ribbed newt</name>
    <dbReference type="NCBI Taxonomy" id="8319"/>
    <lineage>
        <taxon>Eukaryota</taxon>
        <taxon>Metazoa</taxon>
        <taxon>Chordata</taxon>
        <taxon>Craniata</taxon>
        <taxon>Vertebrata</taxon>
        <taxon>Euteleostomi</taxon>
        <taxon>Amphibia</taxon>
        <taxon>Batrachia</taxon>
        <taxon>Caudata</taxon>
        <taxon>Salamandroidea</taxon>
        <taxon>Salamandridae</taxon>
        <taxon>Pleurodelinae</taxon>
        <taxon>Pleurodeles</taxon>
    </lineage>
</organism>
<dbReference type="AlphaFoldDB" id="A0AAV7NCS1"/>
<accession>A0AAV7NCS1</accession>
<comment type="caution">
    <text evidence="2">The sequence shown here is derived from an EMBL/GenBank/DDBJ whole genome shotgun (WGS) entry which is preliminary data.</text>
</comment>
<name>A0AAV7NCS1_PLEWA</name>
<feature type="region of interest" description="Disordered" evidence="1">
    <location>
        <begin position="1"/>
        <end position="20"/>
    </location>
</feature>
<evidence type="ECO:0000313" key="2">
    <source>
        <dbReference type="EMBL" id="KAJ1112459.1"/>
    </source>
</evidence>
<dbReference type="EMBL" id="JANPWB010000012">
    <property type="protein sequence ID" value="KAJ1112459.1"/>
    <property type="molecule type" value="Genomic_DNA"/>
</dbReference>
<protein>
    <submittedName>
        <fullName evidence="2">Uncharacterized protein</fullName>
    </submittedName>
</protein>
<proteinExistence type="predicted"/>
<evidence type="ECO:0000313" key="3">
    <source>
        <dbReference type="Proteomes" id="UP001066276"/>
    </source>
</evidence>
<keyword evidence="3" id="KW-1185">Reference proteome</keyword>